<reference evidence="2 3" key="1">
    <citation type="submission" date="2020-08" db="EMBL/GenBank/DDBJ databases">
        <title>Genome public.</title>
        <authorList>
            <person name="Liu C."/>
            <person name="Sun Q."/>
        </authorList>
    </citation>
    <scope>NUCLEOTIDE SEQUENCE [LARGE SCALE GENOMIC DNA]</scope>
    <source>
        <strain evidence="2 3">NSJ-71</strain>
    </source>
</reference>
<dbReference type="RefSeq" id="WP_186935863.1">
    <property type="nucleotide sequence ID" value="NZ_JACOPS010000004.1"/>
</dbReference>
<dbReference type="PANTHER" id="PTHR34351:SF2">
    <property type="entry name" value="DUF58 DOMAIN-CONTAINING PROTEIN"/>
    <property type="match status" value="1"/>
</dbReference>
<sequence length="320" mass="35732">MIKNILIYIAVLAISFSFAVFYYAWFSNFLLIVVLCLPVLSLLCSLPFMIYSAVKGFSLYASKVIYAGDDVVINLAANNRNGLFCPLIKVLVYSKNSFCGKSKKTAFKYSGMINKPVNIPLSKIGKDCGLVETQTRWLKIYDMLGIFFIPVRFNTAAEILVIPKTANCSEEVLTGKQTIIGYKKKAGGGFSDDYEIREYRDGDNLRNVHWKLSAKNDDLMVREPSLPIYKNFKIMLMLGDNPDNNNKVLAKFAGVCKNAIKNEIPCTVCTTKNAGAYPLTPQTNIYSIYKAIYTRQNLGNADTSNAEIHSIFADSEEVAK</sequence>
<protein>
    <submittedName>
        <fullName evidence="2">DUF58 domain-containing protein</fullName>
    </submittedName>
</protein>
<feature type="transmembrane region" description="Helical" evidence="1">
    <location>
        <begin position="5"/>
        <end position="25"/>
    </location>
</feature>
<keyword evidence="3" id="KW-1185">Reference proteome</keyword>
<organism evidence="2 3">
    <name type="scientific">Ruminococcus intestinalis</name>
    <dbReference type="NCBI Taxonomy" id="2763066"/>
    <lineage>
        <taxon>Bacteria</taxon>
        <taxon>Bacillati</taxon>
        <taxon>Bacillota</taxon>
        <taxon>Clostridia</taxon>
        <taxon>Eubacteriales</taxon>
        <taxon>Oscillospiraceae</taxon>
        <taxon>Ruminococcus</taxon>
    </lineage>
</organism>
<evidence type="ECO:0000313" key="2">
    <source>
        <dbReference type="EMBL" id="MBC5728792.1"/>
    </source>
</evidence>
<accession>A0ABR7HMW8</accession>
<evidence type="ECO:0000256" key="1">
    <source>
        <dbReference type="SAM" id="Phobius"/>
    </source>
</evidence>
<feature type="transmembrane region" description="Helical" evidence="1">
    <location>
        <begin position="31"/>
        <end position="54"/>
    </location>
</feature>
<keyword evidence="1" id="KW-0472">Membrane</keyword>
<keyword evidence="1" id="KW-1133">Transmembrane helix</keyword>
<keyword evidence="1" id="KW-0812">Transmembrane</keyword>
<evidence type="ECO:0000313" key="3">
    <source>
        <dbReference type="Proteomes" id="UP000636755"/>
    </source>
</evidence>
<name>A0ABR7HMW8_9FIRM</name>
<comment type="caution">
    <text evidence="2">The sequence shown here is derived from an EMBL/GenBank/DDBJ whole genome shotgun (WGS) entry which is preliminary data.</text>
</comment>
<proteinExistence type="predicted"/>
<gene>
    <name evidence="2" type="ORF">H8R91_09740</name>
</gene>
<dbReference type="Proteomes" id="UP000636755">
    <property type="component" value="Unassembled WGS sequence"/>
</dbReference>
<dbReference type="PANTHER" id="PTHR34351">
    <property type="entry name" value="SLR1927 PROTEIN-RELATED"/>
    <property type="match status" value="1"/>
</dbReference>
<dbReference type="EMBL" id="JACOPS010000004">
    <property type="protein sequence ID" value="MBC5728792.1"/>
    <property type="molecule type" value="Genomic_DNA"/>
</dbReference>